<dbReference type="InterPro" id="IPR009783">
    <property type="entry name" value="DUF1348"/>
</dbReference>
<gene>
    <name evidence="1" type="ORF">GCM10010121_082110</name>
</gene>
<dbReference type="Proteomes" id="UP000657574">
    <property type="component" value="Unassembled WGS sequence"/>
</dbReference>
<evidence type="ECO:0000313" key="2">
    <source>
        <dbReference type="Proteomes" id="UP000657574"/>
    </source>
</evidence>
<dbReference type="AlphaFoldDB" id="A0A917LCB0"/>
<dbReference type="PANTHER" id="PTHR31757">
    <property type="entry name" value="SLL0781 PROTEIN"/>
    <property type="match status" value="1"/>
</dbReference>
<sequence>MTDTTRPPVPPFTRESAIEKVRLAEDAWNTRDPHKVSLGYTVDSRWRNRSEFATGRDTIVALLTRKWNTELDYRLIKELWAYDGNRIAVRFAYEHRDDSGTWYRSYGNENWEYDEHGLMYARHASINTLPIAESERKFFWPLGRRPDDHPSLSDLGL</sequence>
<evidence type="ECO:0008006" key="3">
    <source>
        <dbReference type="Google" id="ProtNLM"/>
    </source>
</evidence>
<dbReference type="Pfam" id="PF07080">
    <property type="entry name" value="DUF1348"/>
    <property type="match status" value="1"/>
</dbReference>
<name>A0A917LCB0_9ACTN</name>
<dbReference type="SUPFAM" id="SSF54427">
    <property type="entry name" value="NTF2-like"/>
    <property type="match status" value="1"/>
</dbReference>
<dbReference type="RefSeq" id="WP_189316433.1">
    <property type="nucleotide sequence ID" value="NZ_BMQA01000059.1"/>
</dbReference>
<dbReference type="Gene3D" id="3.10.450.50">
    <property type="match status" value="1"/>
</dbReference>
<dbReference type="InterPro" id="IPR032710">
    <property type="entry name" value="NTF2-like_dom_sf"/>
</dbReference>
<reference evidence="1" key="1">
    <citation type="journal article" date="2014" name="Int. J. Syst. Evol. Microbiol.">
        <title>Complete genome sequence of Corynebacterium casei LMG S-19264T (=DSM 44701T), isolated from a smear-ripened cheese.</title>
        <authorList>
            <consortium name="US DOE Joint Genome Institute (JGI-PGF)"/>
            <person name="Walter F."/>
            <person name="Albersmeier A."/>
            <person name="Kalinowski J."/>
            <person name="Ruckert C."/>
        </authorList>
    </citation>
    <scope>NUCLEOTIDE SEQUENCE</scope>
    <source>
        <strain evidence="1">JCM 3086</strain>
    </source>
</reference>
<dbReference type="PANTHER" id="PTHR31757:SF0">
    <property type="entry name" value="SLL0781 PROTEIN"/>
    <property type="match status" value="1"/>
</dbReference>
<keyword evidence="2" id="KW-1185">Reference proteome</keyword>
<evidence type="ECO:0000313" key="1">
    <source>
        <dbReference type="EMBL" id="GGJ59011.1"/>
    </source>
</evidence>
<protein>
    <recommendedName>
        <fullName evidence="3">DUF1348 domain-containing protein</fullName>
    </recommendedName>
</protein>
<organism evidence="1 2">
    <name type="scientific">Streptomyces brasiliensis</name>
    <dbReference type="NCBI Taxonomy" id="1954"/>
    <lineage>
        <taxon>Bacteria</taxon>
        <taxon>Bacillati</taxon>
        <taxon>Actinomycetota</taxon>
        <taxon>Actinomycetes</taxon>
        <taxon>Kitasatosporales</taxon>
        <taxon>Streptomycetaceae</taxon>
        <taxon>Streptomyces</taxon>
    </lineage>
</organism>
<comment type="caution">
    <text evidence="1">The sequence shown here is derived from an EMBL/GenBank/DDBJ whole genome shotgun (WGS) entry which is preliminary data.</text>
</comment>
<reference evidence="1" key="2">
    <citation type="submission" date="2020-09" db="EMBL/GenBank/DDBJ databases">
        <authorList>
            <person name="Sun Q."/>
            <person name="Ohkuma M."/>
        </authorList>
    </citation>
    <scope>NUCLEOTIDE SEQUENCE</scope>
    <source>
        <strain evidence="1">JCM 3086</strain>
    </source>
</reference>
<proteinExistence type="predicted"/>
<accession>A0A917LCB0</accession>
<dbReference type="EMBL" id="BMQA01000059">
    <property type="protein sequence ID" value="GGJ59011.1"/>
    <property type="molecule type" value="Genomic_DNA"/>
</dbReference>